<accession>A0A0R0JA09</accession>
<keyword evidence="3" id="KW-0862">Zinc</keyword>
<dbReference type="FunFam" id="3.30.40.10:FF:000531">
    <property type="entry name" value="RING/FYVE/PHD zinc finger superfamily protein"/>
    <property type="match status" value="1"/>
</dbReference>
<dbReference type="GO" id="GO:0008270">
    <property type="term" value="F:zinc ion binding"/>
    <property type="evidence" value="ECO:0007669"/>
    <property type="project" value="UniProtKB-KW"/>
</dbReference>
<reference evidence="8" key="2">
    <citation type="submission" date="2018-02" db="UniProtKB">
        <authorList>
            <consortium name="EnsemblPlants"/>
        </authorList>
    </citation>
    <scope>IDENTIFICATION</scope>
    <source>
        <strain evidence="8">Williams 82</strain>
    </source>
</reference>
<dbReference type="FunFam" id="3.30.40.100:FF:000005">
    <property type="entry name" value="uncharacterized protein LOC106759733 isoform X4"/>
    <property type="match status" value="1"/>
</dbReference>
<dbReference type="GO" id="GO:0003712">
    <property type="term" value="F:transcription coregulator activity"/>
    <property type="evidence" value="ECO:0000318"/>
    <property type="project" value="GO_Central"/>
</dbReference>
<evidence type="ECO:0000256" key="3">
    <source>
        <dbReference type="ARBA" id="ARBA00022833"/>
    </source>
</evidence>
<dbReference type="AlphaFoldDB" id="A0A0R0JA09"/>
<proteinExistence type="predicted"/>
<dbReference type="EnsemblPlants" id="KRH51350">
    <property type="protein sequence ID" value="KRH51350"/>
    <property type="gene ID" value="GLYMA_06G001400"/>
</dbReference>
<organism evidence="7">
    <name type="scientific">Glycine max</name>
    <name type="common">Soybean</name>
    <name type="synonym">Glycine hispida</name>
    <dbReference type="NCBI Taxonomy" id="3847"/>
    <lineage>
        <taxon>Eukaryota</taxon>
        <taxon>Viridiplantae</taxon>
        <taxon>Streptophyta</taxon>
        <taxon>Embryophyta</taxon>
        <taxon>Tracheophyta</taxon>
        <taxon>Spermatophyta</taxon>
        <taxon>Magnoliopsida</taxon>
        <taxon>eudicotyledons</taxon>
        <taxon>Gunneridae</taxon>
        <taxon>Pentapetalae</taxon>
        <taxon>rosids</taxon>
        <taxon>fabids</taxon>
        <taxon>Fabales</taxon>
        <taxon>Fabaceae</taxon>
        <taxon>Papilionoideae</taxon>
        <taxon>50 kb inversion clade</taxon>
        <taxon>NPAAA clade</taxon>
        <taxon>indigoferoid/millettioid clade</taxon>
        <taxon>Phaseoleae</taxon>
        <taxon>Glycine</taxon>
        <taxon>Glycine subgen. Soja</taxon>
    </lineage>
</organism>
<dbReference type="Gramene" id="KRH51350">
    <property type="protein sequence ID" value="KRH51350"/>
    <property type="gene ID" value="GLYMA_06G001400"/>
</dbReference>
<evidence type="ECO:0000256" key="4">
    <source>
        <dbReference type="PROSITE-ProRule" id="PRU00146"/>
    </source>
</evidence>
<name>A0A0R0JA09_SOYBN</name>
<keyword evidence="1" id="KW-0479">Metal-binding</keyword>
<evidence type="ECO:0000259" key="6">
    <source>
        <dbReference type="PROSITE" id="PS51050"/>
    </source>
</evidence>
<dbReference type="SMART" id="SM00249">
    <property type="entry name" value="PHD"/>
    <property type="match status" value="1"/>
</dbReference>
<dbReference type="PANTHER" id="PTHR46510:SF1">
    <property type="entry name" value="BROMODOMAIN ADJACENT TO ZINC FINGER DOMAIN PROTEIN 1A"/>
    <property type="match status" value="1"/>
</dbReference>
<dbReference type="PROSITE" id="PS50016">
    <property type="entry name" value="ZF_PHD_2"/>
    <property type="match status" value="1"/>
</dbReference>
<dbReference type="InterPro" id="IPR047171">
    <property type="entry name" value="BAZ1A"/>
</dbReference>
<evidence type="ECO:0000313" key="9">
    <source>
        <dbReference type="Proteomes" id="UP000008827"/>
    </source>
</evidence>
<feature type="domain" description="CW-type" evidence="6">
    <location>
        <begin position="396"/>
        <end position="456"/>
    </location>
</feature>
<evidence type="ECO:0000313" key="8">
    <source>
        <dbReference type="EnsemblPlants" id="KRH51350"/>
    </source>
</evidence>
<keyword evidence="2 4" id="KW-0863">Zinc-finger</keyword>
<evidence type="ECO:0000256" key="2">
    <source>
        <dbReference type="ARBA" id="ARBA00022771"/>
    </source>
</evidence>
<dbReference type="GO" id="GO:0005634">
    <property type="term" value="C:nucleus"/>
    <property type="evidence" value="ECO:0000318"/>
    <property type="project" value="GO_Central"/>
</dbReference>
<gene>
    <name evidence="8" type="primary">LOC100800660</name>
    <name evidence="7" type="ORF">GLYMA_06G001400</name>
</gene>
<dbReference type="Gene3D" id="3.30.40.100">
    <property type="match status" value="1"/>
</dbReference>
<dbReference type="ExpressionAtlas" id="A0A0R0JA09">
    <property type="expression patterns" value="baseline and differential"/>
</dbReference>
<dbReference type="InterPro" id="IPR019787">
    <property type="entry name" value="Znf_PHD-finger"/>
</dbReference>
<dbReference type="GO" id="GO:0003682">
    <property type="term" value="F:chromatin binding"/>
    <property type="evidence" value="ECO:0000318"/>
    <property type="project" value="GO_Central"/>
</dbReference>
<dbReference type="SUPFAM" id="SSF57903">
    <property type="entry name" value="FYVE/PHD zinc finger"/>
    <property type="match status" value="1"/>
</dbReference>
<evidence type="ECO:0008006" key="10">
    <source>
        <dbReference type="Google" id="ProtNLM"/>
    </source>
</evidence>
<dbReference type="Gene3D" id="3.30.40.10">
    <property type="entry name" value="Zinc/RING finger domain, C3HC4 (zinc finger)"/>
    <property type="match status" value="1"/>
</dbReference>
<evidence type="ECO:0000313" key="7">
    <source>
        <dbReference type="EMBL" id="KRH51350.1"/>
    </source>
</evidence>
<dbReference type="EMBL" id="CM000839">
    <property type="protein sequence ID" value="KRH51350.1"/>
    <property type="molecule type" value="Genomic_DNA"/>
</dbReference>
<evidence type="ECO:0000256" key="1">
    <source>
        <dbReference type="ARBA" id="ARBA00022723"/>
    </source>
</evidence>
<sequence length="504" mass="56492">MLIQTSVLSSVEAGLCYVSDDGKDVLCDRMPSGETWQVGLKCNKYPLDWCRKAEPVEEDKRNADDPYRSSCLVSFGQPSTASIMTENTTPNMVYRRKKLCKDSNFDLGPTNVQASANCPSVISSAAHLSSAEDQPTGFQVKHEIEMVKDPTMPSVLFDRVAKDSTHKNLGINSVNDSCSSSKPNMETEMDETGECSSSIIVMDCTREEVTEKDFCINILRSHGLLKEDSPVDNVASGEDAVTTGNNCCSRSCKICGDLDSSLNMLLCDHCEDAYHLSCYNPRLKKLPIDEWFCHSCLKKRQKILKETVIRSPSIHNELGKCRTAPVKAELNPILLMLRDTKPYTTGVRVGKGFQAEVLDWSGPMKSDEDALPEPLEISPSEFYKLLGENMRNPTKLSSIGNWIKCQEVLDRANETICGKWRRAPLFEVQTDDWDCFCAIHWNPSHADCAVPQELETDQVLKQLKYIEMSICWQILPLTALTAGLSHHSVEVICYHYYMLKRSPL</sequence>
<dbReference type="PROSITE" id="PS01359">
    <property type="entry name" value="ZF_PHD_1"/>
    <property type="match status" value="1"/>
</dbReference>
<dbReference type="PANTHER" id="PTHR46510">
    <property type="entry name" value="BROMODOMAIN ADJACENT TO ZINC FINGER DOMAIN PROTEIN 1A"/>
    <property type="match status" value="1"/>
</dbReference>
<dbReference type="GO" id="GO:0006357">
    <property type="term" value="P:regulation of transcription by RNA polymerase II"/>
    <property type="evidence" value="ECO:0000318"/>
    <property type="project" value="GO_Central"/>
</dbReference>
<dbReference type="GO" id="GO:0004402">
    <property type="term" value="F:histone acetyltransferase activity"/>
    <property type="evidence" value="ECO:0000318"/>
    <property type="project" value="GO_Central"/>
</dbReference>
<dbReference type="SMR" id="A0A0R0JA09"/>
<dbReference type="InterPro" id="IPR011011">
    <property type="entry name" value="Znf_FYVE_PHD"/>
</dbReference>
<dbReference type="GO" id="GO:0000785">
    <property type="term" value="C:chromatin"/>
    <property type="evidence" value="ECO:0000318"/>
    <property type="project" value="GO_Central"/>
</dbReference>
<protein>
    <recommendedName>
        <fullName evidence="10">PHD-type domain-containing protein</fullName>
    </recommendedName>
</protein>
<dbReference type="PROSITE" id="PS51050">
    <property type="entry name" value="ZF_CW"/>
    <property type="match status" value="1"/>
</dbReference>
<dbReference type="InterPro" id="IPR011124">
    <property type="entry name" value="Znf_CW"/>
</dbReference>
<feature type="domain" description="PHD-type" evidence="5">
    <location>
        <begin position="249"/>
        <end position="299"/>
    </location>
</feature>
<dbReference type="Pfam" id="PF00628">
    <property type="entry name" value="PHD"/>
    <property type="match status" value="1"/>
</dbReference>
<dbReference type="InterPro" id="IPR013083">
    <property type="entry name" value="Znf_RING/FYVE/PHD"/>
</dbReference>
<dbReference type="Proteomes" id="UP000008827">
    <property type="component" value="Chromosome 6"/>
</dbReference>
<dbReference type="InterPro" id="IPR019786">
    <property type="entry name" value="Zinc_finger_PHD-type_CS"/>
</dbReference>
<reference evidence="7" key="3">
    <citation type="submission" date="2018-07" db="EMBL/GenBank/DDBJ databases">
        <title>WGS assembly of Glycine max.</title>
        <authorList>
            <person name="Schmutz J."/>
            <person name="Cannon S."/>
            <person name="Schlueter J."/>
            <person name="Ma J."/>
            <person name="Mitros T."/>
            <person name="Nelson W."/>
            <person name="Hyten D."/>
            <person name="Song Q."/>
            <person name="Thelen J."/>
            <person name="Cheng J."/>
            <person name="Xu D."/>
            <person name="Hellsten U."/>
            <person name="May G."/>
            <person name="Yu Y."/>
            <person name="Sakurai T."/>
            <person name="Umezawa T."/>
            <person name="Bhattacharyya M."/>
            <person name="Sandhu D."/>
            <person name="Valliyodan B."/>
            <person name="Lindquist E."/>
            <person name="Peto M."/>
            <person name="Grant D."/>
            <person name="Shu S."/>
            <person name="Goodstein D."/>
            <person name="Barry K."/>
            <person name="Futrell-Griggs M."/>
            <person name="Abernathy B."/>
            <person name="Du J."/>
            <person name="Tian Z."/>
            <person name="Zhu L."/>
            <person name="Gill N."/>
            <person name="Joshi T."/>
            <person name="Libault M."/>
            <person name="Sethuraman A."/>
            <person name="Zhang X."/>
            <person name="Shinozaki K."/>
            <person name="Nguyen H."/>
            <person name="Wing R."/>
            <person name="Cregan P."/>
            <person name="Specht J."/>
            <person name="Grimwood J."/>
            <person name="Rokhsar D."/>
            <person name="Stacey G."/>
            <person name="Shoemaker R."/>
            <person name="Jackson S."/>
        </authorList>
    </citation>
    <scope>NUCLEOTIDE SEQUENCE</scope>
    <source>
        <tissue evidence="7">Callus</tissue>
    </source>
</reference>
<dbReference type="InterPro" id="IPR001965">
    <property type="entry name" value="Znf_PHD"/>
</dbReference>
<evidence type="ECO:0000259" key="5">
    <source>
        <dbReference type="PROSITE" id="PS50016"/>
    </source>
</evidence>
<reference evidence="7 8" key="1">
    <citation type="journal article" date="2010" name="Nature">
        <title>Genome sequence of the palaeopolyploid soybean.</title>
        <authorList>
            <person name="Schmutz J."/>
            <person name="Cannon S.B."/>
            <person name="Schlueter J."/>
            <person name="Ma J."/>
            <person name="Mitros T."/>
            <person name="Nelson W."/>
            <person name="Hyten D.L."/>
            <person name="Song Q."/>
            <person name="Thelen J.J."/>
            <person name="Cheng J."/>
            <person name="Xu D."/>
            <person name="Hellsten U."/>
            <person name="May G.D."/>
            <person name="Yu Y."/>
            <person name="Sakurai T."/>
            <person name="Umezawa T."/>
            <person name="Bhattacharyya M.K."/>
            <person name="Sandhu D."/>
            <person name="Valliyodan B."/>
            <person name="Lindquist E."/>
            <person name="Peto M."/>
            <person name="Grant D."/>
            <person name="Shu S."/>
            <person name="Goodstein D."/>
            <person name="Barry K."/>
            <person name="Futrell-Griggs M."/>
            <person name="Abernathy B."/>
            <person name="Du J."/>
            <person name="Tian Z."/>
            <person name="Zhu L."/>
            <person name="Gill N."/>
            <person name="Joshi T."/>
            <person name="Libault M."/>
            <person name="Sethuraman A."/>
            <person name="Zhang X.-C."/>
            <person name="Shinozaki K."/>
            <person name="Nguyen H.T."/>
            <person name="Wing R.A."/>
            <person name="Cregan P."/>
            <person name="Specht J."/>
            <person name="Grimwood J."/>
            <person name="Rokhsar D."/>
            <person name="Stacey G."/>
            <person name="Shoemaker R.C."/>
            <person name="Jackson S.A."/>
        </authorList>
    </citation>
    <scope>NUCLEOTIDE SEQUENCE</scope>
    <source>
        <strain evidence="8">cv. Williams 82</strain>
        <tissue evidence="7">Callus</tissue>
    </source>
</reference>
<keyword evidence="9" id="KW-1185">Reference proteome</keyword>